<keyword evidence="2 3" id="KW-0501">Molybdenum cofactor biosynthesis</keyword>
<comment type="subcellular location">
    <subcellularLocation>
        <location evidence="3">Cytoplasm</location>
    </subcellularLocation>
</comment>
<dbReference type="GO" id="GO:0097163">
    <property type="term" value="F:sulfur carrier activity"/>
    <property type="evidence" value="ECO:0007669"/>
    <property type="project" value="UniProtKB-UniRule"/>
</dbReference>
<dbReference type="EMBL" id="JZEY01000054">
    <property type="protein sequence ID" value="KKB10405.1"/>
    <property type="molecule type" value="Genomic_DNA"/>
</dbReference>
<comment type="caution">
    <text evidence="3">Lacks conserved residue(s) required for the propagation of feature annotation.</text>
</comment>
<name>A0A0F5FP94_9HYPH</name>
<comment type="function">
    <text evidence="3">Required for formate dehydrogenase (FDH) activity. Acts as a sulfur carrier protein that transfers sulfur from IscS to the molybdenum cofactor prior to its insertion into FDH.</text>
</comment>
<dbReference type="Pfam" id="PF02634">
    <property type="entry name" value="FdhD-NarQ"/>
    <property type="match status" value="1"/>
</dbReference>
<proteinExistence type="inferred from homology"/>
<evidence type="ECO:0000256" key="2">
    <source>
        <dbReference type="ARBA" id="ARBA00023150"/>
    </source>
</evidence>
<accession>A0A0F5FP94</accession>
<dbReference type="Proteomes" id="UP000033649">
    <property type="component" value="Unassembled WGS sequence"/>
</dbReference>
<organism evidence="4 5">
    <name type="scientific">Devosia chinhatensis</name>
    <dbReference type="NCBI Taxonomy" id="429727"/>
    <lineage>
        <taxon>Bacteria</taxon>
        <taxon>Pseudomonadati</taxon>
        <taxon>Pseudomonadota</taxon>
        <taxon>Alphaproteobacteria</taxon>
        <taxon>Hyphomicrobiales</taxon>
        <taxon>Devosiaceae</taxon>
        <taxon>Devosia</taxon>
    </lineage>
</organism>
<dbReference type="GO" id="GO:0006777">
    <property type="term" value="P:Mo-molybdopterin cofactor biosynthetic process"/>
    <property type="evidence" value="ECO:0007669"/>
    <property type="project" value="UniProtKB-UniRule"/>
</dbReference>
<dbReference type="GO" id="GO:0016783">
    <property type="term" value="F:sulfurtransferase activity"/>
    <property type="evidence" value="ECO:0007669"/>
    <property type="project" value="InterPro"/>
</dbReference>
<comment type="similarity">
    <text evidence="3">Belongs to the FdhD family.</text>
</comment>
<feature type="active site" description="Cysteine persulfide intermediate" evidence="3">
    <location>
        <position position="104"/>
    </location>
</feature>
<dbReference type="NCBIfam" id="TIGR00129">
    <property type="entry name" value="fdhD_narQ"/>
    <property type="match status" value="1"/>
</dbReference>
<dbReference type="HAMAP" id="MF_00187">
    <property type="entry name" value="FdhD"/>
    <property type="match status" value="1"/>
</dbReference>
<dbReference type="Gene3D" id="3.10.20.10">
    <property type="match status" value="1"/>
</dbReference>
<evidence type="ECO:0000256" key="1">
    <source>
        <dbReference type="ARBA" id="ARBA00022490"/>
    </source>
</evidence>
<dbReference type="PATRIC" id="fig|429727.3.peg.1967"/>
<dbReference type="OrthoDB" id="3197277at2"/>
<evidence type="ECO:0000256" key="3">
    <source>
        <dbReference type="HAMAP-Rule" id="MF_00187"/>
    </source>
</evidence>
<dbReference type="PANTHER" id="PTHR30592">
    <property type="entry name" value="FORMATE DEHYDROGENASE"/>
    <property type="match status" value="1"/>
</dbReference>
<sequence>MAVQRLGLATEGDAPAVRDVPVEAPIAIDIGGIGYAVMMATPLDLEDYLTGFMLSEGLIRGSREIGSLVISAVEGGWVTRVALPPDAMQKVMVRARRRVGESSCGLCGIDNIAEVLRPLPQLKARITTTRAAIGAALDELPHHQPLSRQTGAVHAAAFCTPDGQIQLVREDVGRHNALDKLIGALARAGMDPASGFFLLSARCSYELVEKTVRAGCPMLVTISAPTSLAVERARSAGLTLVALARPDAALVVSGAETIIA</sequence>
<dbReference type="InterPro" id="IPR016193">
    <property type="entry name" value="Cytidine_deaminase-like"/>
</dbReference>
<evidence type="ECO:0000313" key="4">
    <source>
        <dbReference type="EMBL" id="KKB10405.1"/>
    </source>
</evidence>
<dbReference type="Gene3D" id="3.40.140.10">
    <property type="entry name" value="Cytidine Deaminase, domain 2"/>
    <property type="match status" value="1"/>
</dbReference>
<dbReference type="GO" id="GO:0005737">
    <property type="term" value="C:cytoplasm"/>
    <property type="evidence" value="ECO:0007669"/>
    <property type="project" value="UniProtKB-SubCell"/>
</dbReference>
<keyword evidence="5" id="KW-1185">Reference proteome</keyword>
<reference evidence="4 5" key="1">
    <citation type="submission" date="2015-03" db="EMBL/GenBank/DDBJ databases">
        <authorList>
            <person name="Hassan Y."/>
            <person name="Lepp D."/>
            <person name="Li X.-Z."/>
            <person name="Zhou T."/>
        </authorList>
    </citation>
    <scope>NUCLEOTIDE SEQUENCE [LARGE SCALE GENOMIC DNA]</scope>
    <source>
        <strain evidence="4 5">IPL18</strain>
    </source>
</reference>
<dbReference type="PIRSF" id="PIRSF015626">
    <property type="entry name" value="FdhD"/>
    <property type="match status" value="1"/>
</dbReference>
<dbReference type="AlphaFoldDB" id="A0A0F5FP94"/>
<gene>
    <name evidence="3" type="primary">fdhD</name>
    <name evidence="4" type="ORF">VE26_09555</name>
</gene>
<protein>
    <recommendedName>
        <fullName evidence="3">Sulfur carrier protein FdhD</fullName>
    </recommendedName>
</protein>
<evidence type="ECO:0000313" key="5">
    <source>
        <dbReference type="Proteomes" id="UP000033649"/>
    </source>
</evidence>
<comment type="caution">
    <text evidence="4">The sequence shown here is derived from an EMBL/GenBank/DDBJ whole genome shotgun (WGS) entry which is preliminary data.</text>
</comment>
<dbReference type="PANTHER" id="PTHR30592:SF1">
    <property type="entry name" value="SULFUR CARRIER PROTEIN FDHD"/>
    <property type="match status" value="1"/>
</dbReference>
<dbReference type="STRING" id="429727.VE26_09555"/>
<dbReference type="SUPFAM" id="SSF53927">
    <property type="entry name" value="Cytidine deaminase-like"/>
    <property type="match status" value="1"/>
</dbReference>
<keyword evidence="1 3" id="KW-0963">Cytoplasm</keyword>
<dbReference type="InterPro" id="IPR003786">
    <property type="entry name" value="FdhD"/>
</dbReference>